<dbReference type="GO" id="GO:0031418">
    <property type="term" value="F:L-ascorbic acid binding"/>
    <property type="evidence" value="ECO:0007669"/>
    <property type="project" value="UniProtKB-KW"/>
</dbReference>
<dbReference type="InterPro" id="IPR027443">
    <property type="entry name" value="IPNS-like_sf"/>
</dbReference>
<dbReference type="InterPro" id="IPR005123">
    <property type="entry name" value="Oxoglu/Fe-dep_dioxygenase_dom"/>
</dbReference>
<keyword evidence="3" id="KW-0847">Vitamin C</keyword>
<dbReference type="SUPFAM" id="SSF51197">
    <property type="entry name" value="Clavaminate synthase-like"/>
    <property type="match status" value="1"/>
</dbReference>
<evidence type="ECO:0000256" key="3">
    <source>
        <dbReference type="ARBA" id="ARBA00022896"/>
    </source>
</evidence>
<evidence type="ECO:0000256" key="1">
    <source>
        <dbReference type="ARBA" id="ARBA00008056"/>
    </source>
</evidence>
<keyword evidence="5" id="KW-0560">Oxidoreductase</keyword>
<name>A0AAE1N1S9_9FABA</name>
<dbReference type="AlphaFoldDB" id="A0AAE1N1S9"/>
<dbReference type="Gene3D" id="2.60.120.330">
    <property type="entry name" value="B-lactam Antibiotic, Isopenicillin N Synthase, Chain"/>
    <property type="match status" value="1"/>
</dbReference>
<evidence type="ECO:0000313" key="7">
    <source>
        <dbReference type="EMBL" id="KAK4281262.1"/>
    </source>
</evidence>
<keyword evidence="8" id="KW-1185">Reference proteome</keyword>
<dbReference type="InterPro" id="IPR026992">
    <property type="entry name" value="DIOX_N"/>
</dbReference>
<evidence type="ECO:0000256" key="2">
    <source>
        <dbReference type="ARBA" id="ARBA00022723"/>
    </source>
</evidence>
<organism evidence="7 8">
    <name type="scientific">Acacia crassicarpa</name>
    <name type="common">northern wattle</name>
    <dbReference type="NCBI Taxonomy" id="499986"/>
    <lineage>
        <taxon>Eukaryota</taxon>
        <taxon>Viridiplantae</taxon>
        <taxon>Streptophyta</taxon>
        <taxon>Embryophyta</taxon>
        <taxon>Tracheophyta</taxon>
        <taxon>Spermatophyta</taxon>
        <taxon>Magnoliopsida</taxon>
        <taxon>eudicotyledons</taxon>
        <taxon>Gunneridae</taxon>
        <taxon>Pentapetalae</taxon>
        <taxon>rosids</taxon>
        <taxon>fabids</taxon>
        <taxon>Fabales</taxon>
        <taxon>Fabaceae</taxon>
        <taxon>Caesalpinioideae</taxon>
        <taxon>mimosoid clade</taxon>
        <taxon>Acacieae</taxon>
        <taxon>Acacia</taxon>
    </lineage>
</organism>
<evidence type="ECO:0000256" key="4">
    <source>
        <dbReference type="ARBA" id="ARBA00023004"/>
    </source>
</evidence>
<dbReference type="InterPro" id="IPR050295">
    <property type="entry name" value="Plant_2OG-oxidoreductases"/>
</dbReference>
<evidence type="ECO:0000313" key="8">
    <source>
        <dbReference type="Proteomes" id="UP001293593"/>
    </source>
</evidence>
<dbReference type="Pfam" id="PF14226">
    <property type="entry name" value="DIOX_N"/>
    <property type="match status" value="1"/>
</dbReference>
<gene>
    <name evidence="7" type="ORF">QN277_012781</name>
</gene>
<protein>
    <recommendedName>
        <fullName evidence="6">Fe2OG dioxygenase domain-containing protein</fullName>
    </recommendedName>
</protein>
<dbReference type="GO" id="GO:0016491">
    <property type="term" value="F:oxidoreductase activity"/>
    <property type="evidence" value="ECO:0007669"/>
    <property type="project" value="UniProtKB-KW"/>
</dbReference>
<sequence>MEKLVSNWYNVEPVPENYIFPPEQRPGNVHVPIGEGIPVIDLSEAEKGGRTLTIQKILKAAQDFGFFQVINHGVSENLMNETASVLREFFEMPSEAKQQVYTEEFSKSCILFTSSISYAQEKIHLWRDFLKHPCHPLHKWQHFWPQTPTRYQEIVGACSVEVKKLASRILGLIGEGLGLKSEYFEEELSGRMIMTGLHYPPCPEPSLTLGTSEHVDADVITILLQDEVKGLQILNEDEDKWIGVDPIPHAFVVNIGALLQVISNNKLKSAKHRVVTNKSRFRTSVAFFVTALEDSVIEPAHVDQVHAPAMYKPFTAKDFVAKYLESNADTEATLGYFRA</sequence>
<dbReference type="PANTHER" id="PTHR47991">
    <property type="entry name" value="OXOGLUTARATE/IRON-DEPENDENT DIOXYGENASE"/>
    <property type="match status" value="1"/>
</dbReference>
<feature type="domain" description="Fe2OG dioxygenase" evidence="6">
    <location>
        <begin position="190"/>
        <end position="291"/>
    </location>
</feature>
<dbReference type="GO" id="GO:0046872">
    <property type="term" value="F:metal ion binding"/>
    <property type="evidence" value="ECO:0007669"/>
    <property type="project" value="UniProtKB-KW"/>
</dbReference>
<dbReference type="EMBL" id="JAWXYG010000002">
    <property type="protein sequence ID" value="KAK4281262.1"/>
    <property type="molecule type" value="Genomic_DNA"/>
</dbReference>
<dbReference type="InterPro" id="IPR044861">
    <property type="entry name" value="IPNS-like_FE2OG_OXY"/>
</dbReference>
<dbReference type="Proteomes" id="UP001293593">
    <property type="component" value="Unassembled WGS sequence"/>
</dbReference>
<evidence type="ECO:0000256" key="5">
    <source>
        <dbReference type="RuleBase" id="RU003682"/>
    </source>
</evidence>
<comment type="caution">
    <text evidence="7">The sequence shown here is derived from an EMBL/GenBank/DDBJ whole genome shotgun (WGS) entry which is preliminary data.</text>
</comment>
<keyword evidence="2 5" id="KW-0479">Metal-binding</keyword>
<proteinExistence type="inferred from homology"/>
<accession>A0AAE1N1S9</accession>
<comment type="similarity">
    <text evidence="1 5">Belongs to the iron/ascorbate-dependent oxidoreductase family.</text>
</comment>
<keyword evidence="4 5" id="KW-0408">Iron</keyword>
<dbReference type="Pfam" id="PF03171">
    <property type="entry name" value="2OG-FeII_Oxy"/>
    <property type="match status" value="1"/>
</dbReference>
<dbReference type="PROSITE" id="PS51471">
    <property type="entry name" value="FE2OG_OXY"/>
    <property type="match status" value="1"/>
</dbReference>
<evidence type="ECO:0000259" key="6">
    <source>
        <dbReference type="PROSITE" id="PS51471"/>
    </source>
</evidence>
<reference evidence="7" key="1">
    <citation type="submission" date="2023-10" db="EMBL/GenBank/DDBJ databases">
        <title>Chromosome-level genome of the transformable northern wattle, Acacia crassicarpa.</title>
        <authorList>
            <person name="Massaro I."/>
            <person name="Sinha N.R."/>
            <person name="Poethig S."/>
            <person name="Leichty A.R."/>
        </authorList>
    </citation>
    <scope>NUCLEOTIDE SEQUENCE</scope>
    <source>
        <strain evidence="7">Acra3RX</strain>
        <tissue evidence="7">Leaf</tissue>
    </source>
</reference>